<dbReference type="EMBL" id="MHRI01000018">
    <property type="protein sequence ID" value="OHA20920.1"/>
    <property type="molecule type" value="Genomic_DNA"/>
</dbReference>
<sequence>MKPLHKEFIKAYEAHIDALFQYCLFKVSDRELAKDLVQETFMKTWIYMGNAKKIESMKAFLFRTLSNLIIDEYRKRKTISLDVLMEEGFNPANDVSERLLDALDGARAVKLLQLLPDEYSDVIFMRYMQEFSLDEIAVITGESKNILSVRIHRGVKKLKELYDREPKHA</sequence>
<feature type="domain" description="RNA polymerase sigma factor 70 region 4 type 2" evidence="7">
    <location>
        <begin position="110"/>
        <end position="158"/>
    </location>
</feature>
<evidence type="ECO:0000313" key="8">
    <source>
        <dbReference type="EMBL" id="OHA20920.1"/>
    </source>
</evidence>
<keyword evidence="4" id="KW-0238">DNA-binding</keyword>
<reference evidence="8 9" key="1">
    <citation type="journal article" date="2016" name="Nat. Commun.">
        <title>Thousands of microbial genomes shed light on interconnected biogeochemical processes in an aquifer system.</title>
        <authorList>
            <person name="Anantharaman K."/>
            <person name="Brown C.T."/>
            <person name="Hug L.A."/>
            <person name="Sharon I."/>
            <person name="Castelle C.J."/>
            <person name="Probst A.J."/>
            <person name="Thomas B.C."/>
            <person name="Singh A."/>
            <person name="Wilkins M.J."/>
            <person name="Karaoz U."/>
            <person name="Brodie E.L."/>
            <person name="Williams K.H."/>
            <person name="Hubbard S.S."/>
            <person name="Banfield J.F."/>
        </authorList>
    </citation>
    <scope>NUCLEOTIDE SEQUENCE [LARGE SCALE GENOMIC DNA]</scope>
</reference>
<gene>
    <name evidence="8" type="ORF">A2849_01910</name>
</gene>
<comment type="caution">
    <text evidence="8">The sequence shown here is derived from an EMBL/GenBank/DDBJ whole genome shotgun (WGS) entry which is preliminary data.</text>
</comment>
<dbReference type="SUPFAM" id="SSF88946">
    <property type="entry name" value="Sigma2 domain of RNA polymerase sigma factors"/>
    <property type="match status" value="1"/>
</dbReference>
<dbReference type="InterPro" id="IPR036388">
    <property type="entry name" value="WH-like_DNA-bd_sf"/>
</dbReference>
<dbReference type="InterPro" id="IPR007627">
    <property type="entry name" value="RNA_pol_sigma70_r2"/>
</dbReference>
<evidence type="ECO:0000259" key="6">
    <source>
        <dbReference type="Pfam" id="PF04542"/>
    </source>
</evidence>
<proteinExistence type="inferred from homology"/>
<keyword evidence="3" id="KW-0731">Sigma factor</keyword>
<evidence type="ECO:0008006" key="10">
    <source>
        <dbReference type="Google" id="ProtNLM"/>
    </source>
</evidence>
<evidence type="ECO:0000313" key="9">
    <source>
        <dbReference type="Proteomes" id="UP000178121"/>
    </source>
</evidence>
<comment type="similarity">
    <text evidence="1">Belongs to the sigma-70 factor family. ECF subfamily.</text>
</comment>
<evidence type="ECO:0000256" key="3">
    <source>
        <dbReference type="ARBA" id="ARBA00023082"/>
    </source>
</evidence>
<dbReference type="PANTHER" id="PTHR43133:SF8">
    <property type="entry name" value="RNA POLYMERASE SIGMA FACTOR HI_1459-RELATED"/>
    <property type="match status" value="1"/>
</dbReference>
<dbReference type="InterPro" id="IPR039425">
    <property type="entry name" value="RNA_pol_sigma-70-like"/>
</dbReference>
<keyword evidence="5" id="KW-0804">Transcription</keyword>
<organism evidence="8 9">
    <name type="scientific">Candidatus Taylorbacteria bacterium RIFCSPHIGHO2_01_FULL_51_15</name>
    <dbReference type="NCBI Taxonomy" id="1802304"/>
    <lineage>
        <taxon>Bacteria</taxon>
        <taxon>Candidatus Tayloriibacteriota</taxon>
    </lineage>
</organism>
<dbReference type="Proteomes" id="UP000178121">
    <property type="component" value="Unassembled WGS sequence"/>
</dbReference>
<evidence type="ECO:0000256" key="1">
    <source>
        <dbReference type="ARBA" id="ARBA00010641"/>
    </source>
</evidence>
<evidence type="ECO:0000259" key="7">
    <source>
        <dbReference type="Pfam" id="PF08281"/>
    </source>
</evidence>
<dbReference type="InterPro" id="IPR013325">
    <property type="entry name" value="RNA_pol_sigma_r2"/>
</dbReference>
<name>A0A1G2MAI4_9BACT</name>
<evidence type="ECO:0000256" key="4">
    <source>
        <dbReference type="ARBA" id="ARBA00023125"/>
    </source>
</evidence>
<dbReference type="Pfam" id="PF08281">
    <property type="entry name" value="Sigma70_r4_2"/>
    <property type="match status" value="1"/>
</dbReference>
<evidence type="ECO:0000256" key="2">
    <source>
        <dbReference type="ARBA" id="ARBA00023015"/>
    </source>
</evidence>
<dbReference type="InterPro" id="IPR013324">
    <property type="entry name" value="RNA_pol_sigma_r3/r4-like"/>
</dbReference>
<dbReference type="SUPFAM" id="SSF88659">
    <property type="entry name" value="Sigma3 and sigma4 domains of RNA polymerase sigma factors"/>
    <property type="match status" value="1"/>
</dbReference>
<protein>
    <recommendedName>
        <fullName evidence="10">RNA polymerase sigma factor</fullName>
    </recommendedName>
</protein>
<dbReference type="NCBIfam" id="TIGR02937">
    <property type="entry name" value="sigma70-ECF"/>
    <property type="match status" value="1"/>
</dbReference>
<evidence type="ECO:0000256" key="5">
    <source>
        <dbReference type="ARBA" id="ARBA00023163"/>
    </source>
</evidence>
<dbReference type="Pfam" id="PF04542">
    <property type="entry name" value="Sigma70_r2"/>
    <property type="match status" value="1"/>
</dbReference>
<dbReference type="InterPro" id="IPR013249">
    <property type="entry name" value="RNA_pol_sigma70_r4_t2"/>
</dbReference>
<dbReference type="CDD" id="cd06171">
    <property type="entry name" value="Sigma70_r4"/>
    <property type="match status" value="1"/>
</dbReference>
<dbReference type="GO" id="GO:0016987">
    <property type="term" value="F:sigma factor activity"/>
    <property type="evidence" value="ECO:0007669"/>
    <property type="project" value="UniProtKB-KW"/>
</dbReference>
<dbReference type="GO" id="GO:0003677">
    <property type="term" value="F:DNA binding"/>
    <property type="evidence" value="ECO:0007669"/>
    <property type="project" value="UniProtKB-KW"/>
</dbReference>
<dbReference type="GO" id="GO:0006352">
    <property type="term" value="P:DNA-templated transcription initiation"/>
    <property type="evidence" value="ECO:0007669"/>
    <property type="project" value="InterPro"/>
</dbReference>
<feature type="domain" description="RNA polymerase sigma-70 region 2" evidence="6">
    <location>
        <begin position="12"/>
        <end position="77"/>
    </location>
</feature>
<keyword evidence="2" id="KW-0805">Transcription regulation</keyword>
<dbReference type="AlphaFoldDB" id="A0A1G2MAI4"/>
<dbReference type="Gene3D" id="1.10.10.10">
    <property type="entry name" value="Winged helix-like DNA-binding domain superfamily/Winged helix DNA-binding domain"/>
    <property type="match status" value="1"/>
</dbReference>
<dbReference type="InterPro" id="IPR014284">
    <property type="entry name" value="RNA_pol_sigma-70_dom"/>
</dbReference>
<dbReference type="PANTHER" id="PTHR43133">
    <property type="entry name" value="RNA POLYMERASE ECF-TYPE SIGMA FACTO"/>
    <property type="match status" value="1"/>
</dbReference>
<accession>A0A1G2MAI4</accession>
<dbReference type="Gene3D" id="1.10.1740.10">
    <property type="match status" value="1"/>
</dbReference>